<evidence type="ECO:0000256" key="8">
    <source>
        <dbReference type="SAM" id="MobiDB-lite"/>
    </source>
</evidence>
<dbReference type="InterPro" id="IPR051881">
    <property type="entry name" value="Copper_transport_ATOX1-like"/>
</dbReference>
<reference evidence="10" key="1">
    <citation type="journal article" date="2020" name="Stud. Mycol.">
        <title>101 Dothideomycetes genomes: a test case for predicting lifestyles and emergence of pathogens.</title>
        <authorList>
            <person name="Haridas S."/>
            <person name="Albert R."/>
            <person name="Binder M."/>
            <person name="Bloem J."/>
            <person name="Labutti K."/>
            <person name="Salamov A."/>
            <person name="Andreopoulos B."/>
            <person name="Baker S."/>
            <person name="Barry K."/>
            <person name="Bills G."/>
            <person name="Bluhm B."/>
            <person name="Cannon C."/>
            <person name="Castanera R."/>
            <person name="Culley D."/>
            <person name="Daum C."/>
            <person name="Ezra D."/>
            <person name="Gonzalez J."/>
            <person name="Henrissat B."/>
            <person name="Kuo A."/>
            <person name="Liang C."/>
            <person name="Lipzen A."/>
            <person name="Lutzoni F."/>
            <person name="Magnuson J."/>
            <person name="Mondo S."/>
            <person name="Nolan M."/>
            <person name="Ohm R."/>
            <person name="Pangilinan J."/>
            <person name="Park H.-J."/>
            <person name="Ramirez L."/>
            <person name="Alfaro M."/>
            <person name="Sun H."/>
            <person name="Tritt A."/>
            <person name="Yoshinaga Y."/>
            <person name="Zwiers L.-H."/>
            <person name="Turgeon B."/>
            <person name="Goodwin S."/>
            <person name="Spatafora J."/>
            <person name="Crous P."/>
            <person name="Grigoriev I."/>
        </authorList>
    </citation>
    <scope>NUCLEOTIDE SEQUENCE</scope>
    <source>
        <strain evidence="10">CBS 262.69</strain>
    </source>
</reference>
<dbReference type="PANTHER" id="PTHR46365:SF1">
    <property type="entry name" value="COPPER TRANSPORT PROTEIN ATOX1"/>
    <property type="match status" value="1"/>
</dbReference>
<dbReference type="InterPro" id="IPR036163">
    <property type="entry name" value="HMA_dom_sf"/>
</dbReference>
<dbReference type="InterPro" id="IPR006121">
    <property type="entry name" value="HMA_dom"/>
</dbReference>
<evidence type="ECO:0000256" key="4">
    <source>
        <dbReference type="ARBA" id="ARBA00023008"/>
    </source>
</evidence>
<comment type="similarity">
    <text evidence="7">Belongs to the ATX1 family.</text>
</comment>
<dbReference type="Pfam" id="PF00403">
    <property type="entry name" value="HMA"/>
    <property type="match status" value="1"/>
</dbReference>
<dbReference type="CDD" id="cd00371">
    <property type="entry name" value="HMA"/>
    <property type="match status" value="1"/>
</dbReference>
<keyword evidence="3" id="KW-0187">Copper transport</keyword>
<dbReference type="GO" id="GO:0006825">
    <property type="term" value="P:copper ion transport"/>
    <property type="evidence" value="ECO:0007669"/>
    <property type="project" value="UniProtKB-KW"/>
</dbReference>
<dbReference type="Proteomes" id="UP000799640">
    <property type="component" value="Unassembled WGS sequence"/>
</dbReference>
<dbReference type="FunFam" id="3.30.70.100:FF:000008">
    <property type="entry name" value="Copper transport protein ATOX1"/>
    <property type="match status" value="1"/>
</dbReference>
<sequence length="96" mass="10334">MPQHTYKFNVAMSCGGCSGAVERVLKKLDGIDHYEVSLEKQTAEIVTTEDSPLDFNTVLTTIKKTGKKVKSGEEDGKELPIDVAASATEPNPVPVV</sequence>
<organism evidence="10 11">
    <name type="scientific">Trichodelitschia bisporula</name>
    <dbReference type="NCBI Taxonomy" id="703511"/>
    <lineage>
        <taxon>Eukaryota</taxon>
        <taxon>Fungi</taxon>
        <taxon>Dikarya</taxon>
        <taxon>Ascomycota</taxon>
        <taxon>Pezizomycotina</taxon>
        <taxon>Dothideomycetes</taxon>
        <taxon>Dothideomycetes incertae sedis</taxon>
        <taxon>Phaeotrichales</taxon>
        <taxon>Phaeotrichaceae</taxon>
        <taxon>Trichodelitschia</taxon>
    </lineage>
</organism>
<evidence type="ECO:0000256" key="5">
    <source>
        <dbReference type="ARBA" id="ARBA00023065"/>
    </source>
</evidence>
<keyword evidence="1" id="KW-0813">Transport</keyword>
<evidence type="ECO:0000256" key="2">
    <source>
        <dbReference type="ARBA" id="ARBA00022723"/>
    </source>
</evidence>
<dbReference type="Gene3D" id="3.30.70.100">
    <property type="match status" value="1"/>
</dbReference>
<dbReference type="GO" id="GO:0005829">
    <property type="term" value="C:cytosol"/>
    <property type="evidence" value="ECO:0007669"/>
    <property type="project" value="TreeGrafter"/>
</dbReference>
<keyword evidence="4" id="KW-0186">Copper</keyword>
<gene>
    <name evidence="10" type="ORF">EJ06DRAFT_495945</name>
</gene>
<protein>
    <submittedName>
        <fullName evidence="10">Iron copper transporter</fullName>
    </submittedName>
</protein>
<dbReference type="EMBL" id="ML996698">
    <property type="protein sequence ID" value="KAF2399194.1"/>
    <property type="molecule type" value="Genomic_DNA"/>
</dbReference>
<feature type="region of interest" description="Disordered" evidence="8">
    <location>
        <begin position="66"/>
        <end position="96"/>
    </location>
</feature>
<evidence type="ECO:0000313" key="11">
    <source>
        <dbReference type="Proteomes" id="UP000799640"/>
    </source>
</evidence>
<evidence type="ECO:0000256" key="3">
    <source>
        <dbReference type="ARBA" id="ARBA00022796"/>
    </source>
</evidence>
<dbReference type="AlphaFoldDB" id="A0A6G1HTE6"/>
<accession>A0A6G1HTE6</accession>
<evidence type="ECO:0000313" key="10">
    <source>
        <dbReference type="EMBL" id="KAF2399194.1"/>
    </source>
</evidence>
<feature type="compositionally biased region" description="Basic and acidic residues" evidence="8">
    <location>
        <begin position="70"/>
        <end position="80"/>
    </location>
</feature>
<dbReference type="GO" id="GO:0016531">
    <property type="term" value="F:copper chaperone activity"/>
    <property type="evidence" value="ECO:0007669"/>
    <property type="project" value="TreeGrafter"/>
</dbReference>
<keyword evidence="11" id="KW-1185">Reference proteome</keyword>
<dbReference type="SUPFAM" id="SSF55008">
    <property type="entry name" value="HMA, heavy metal-associated domain"/>
    <property type="match status" value="1"/>
</dbReference>
<evidence type="ECO:0000256" key="6">
    <source>
        <dbReference type="ARBA" id="ARBA00023186"/>
    </source>
</evidence>
<keyword evidence="5" id="KW-0406">Ion transport</keyword>
<dbReference type="OrthoDB" id="689350at2759"/>
<dbReference type="PROSITE" id="PS50846">
    <property type="entry name" value="HMA_2"/>
    <property type="match status" value="1"/>
</dbReference>
<feature type="domain" description="HMA" evidence="9">
    <location>
        <begin position="3"/>
        <end position="70"/>
    </location>
</feature>
<dbReference type="InterPro" id="IPR017969">
    <property type="entry name" value="Heavy-metal-associated_CS"/>
</dbReference>
<proteinExistence type="inferred from homology"/>
<evidence type="ECO:0000256" key="1">
    <source>
        <dbReference type="ARBA" id="ARBA00022448"/>
    </source>
</evidence>
<evidence type="ECO:0000256" key="7">
    <source>
        <dbReference type="ARBA" id="ARBA00038171"/>
    </source>
</evidence>
<keyword evidence="2" id="KW-0479">Metal-binding</keyword>
<name>A0A6G1HTE6_9PEZI</name>
<keyword evidence="6" id="KW-0143">Chaperone</keyword>
<evidence type="ECO:0000259" key="9">
    <source>
        <dbReference type="PROSITE" id="PS50846"/>
    </source>
</evidence>
<dbReference type="GO" id="GO:0046872">
    <property type="term" value="F:metal ion binding"/>
    <property type="evidence" value="ECO:0007669"/>
    <property type="project" value="UniProtKB-KW"/>
</dbReference>
<dbReference type="PANTHER" id="PTHR46365">
    <property type="entry name" value="COPPER TRANSPORT PROTEIN ATOX1"/>
    <property type="match status" value="1"/>
</dbReference>
<dbReference type="PROSITE" id="PS01047">
    <property type="entry name" value="HMA_1"/>
    <property type="match status" value="1"/>
</dbReference>